<feature type="domain" description="ABC transmembrane type-1" evidence="11">
    <location>
        <begin position="24"/>
        <end position="315"/>
    </location>
</feature>
<evidence type="ECO:0000256" key="9">
    <source>
        <dbReference type="SAM" id="Phobius"/>
    </source>
</evidence>
<keyword evidence="2" id="KW-0813">Transport</keyword>
<name>A0A9P9FMW0_9HYPO</name>
<evidence type="ECO:0000256" key="6">
    <source>
        <dbReference type="ARBA" id="ARBA00022989"/>
    </source>
</evidence>
<dbReference type="PANTHER" id="PTHR43394:SF15">
    <property type="entry name" value="ALPHA-FACTOR-TRANSPORTING ATPASE"/>
    <property type="match status" value="1"/>
</dbReference>
<evidence type="ECO:0000256" key="3">
    <source>
        <dbReference type="ARBA" id="ARBA00022692"/>
    </source>
</evidence>
<protein>
    <submittedName>
        <fullName evidence="12">P-loop containing nucleoside triphosphate hydrolase protein</fullName>
    </submittedName>
</protein>
<keyword evidence="12" id="KW-0378">Hydrolase</keyword>
<dbReference type="CDD" id="cd18577">
    <property type="entry name" value="ABC_6TM_Pgp_ABCB1_D1_like"/>
    <property type="match status" value="1"/>
</dbReference>
<comment type="subcellular location">
    <subcellularLocation>
        <location evidence="1">Membrane</location>
        <topology evidence="1">Multi-pass membrane protein</topology>
    </subcellularLocation>
</comment>
<dbReference type="Gene3D" id="3.40.50.300">
    <property type="entry name" value="P-loop containing nucleotide triphosphate hydrolases"/>
    <property type="match status" value="2"/>
</dbReference>
<comment type="caution">
    <text evidence="12">The sequence shown here is derived from an EMBL/GenBank/DDBJ whole genome shotgun (WGS) entry which is preliminary data.</text>
</comment>
<dbReference type="FunFam" id="3.40.50.300:FF:000604">
    <property type="entry name" value="ABC transporter B family member 28"/>
    <property type="match status" value="1"/>
</dbReference>
<sequence>QQAVYSSWRYLFVFTKRDHAAPLIGALAASAITAGFKTILAIILGKVFDIIAGFGNGTLDGRKALFDISRWSLILLGLGVGYWLANSAFLALWIIFGELQAASVRRDIFENLISRDMAWFDSQSEGISSLLVRIQTQTRELQLATSQVLGLLVCDVITSLASLGIALYYSWKLTLVLVAILPISVIILSIATRRLEAAIQAQRRSLAVASKHAVASITAIDLVKVFNGYDQDIWQYCNAVRAAVKPYLIQAQCNSTQMGYISFSGIAMFVVGFWYGVVLVNGGLAPGHVLATFYATLASFQAIEALMPQWLVIAKGMSAGSFLSAIASNHHRAHGVNVMMGSLRPCDCVGDVELTNVSFAYPSNPEARVLNSSTFFFPAGELTFVVGRSGSGKSTLGNLIVGFYEATTGEIQIDNQPLRVLDKQWLRENVTLIQQSSILFNDTLFKNIAFGHLDPDTATQSEVEKACDAVLLQSTVDTLPNGMDTNVGSGGYDLSGGQKERVALARARLRNPPVLILDEVTSGLDQVSRDLIMGAIREWRRGKTTIIITHDVSRIGDDDFVYVMDNACLVEEGFKRDLLRSSMGPFSTLARIASAESQDASIEINTISPESTSTHAPVIVPPPAFEDSPVSRIFMEEFKGLQRNSLLAPGTGIPQRISWGGGTSAALRMRTEQIWASDIPMEQPRAMLRSPPLLHERPIMPQNWHSTSDDREKSAGGSTEETDYIFGATNHHKNTTNLRASRYDLETASETRRRKKKHISLIYILKTVWPALGPRHRLILLFGILTCIVGAGAIPTFAFCFAQLLGVMWSPGDKLAEGKKWAIYLFVVAIVDGACTGGGRYLFEVVGQSWINAIRVQALKAILRQPKSWFDQSQNSAGRINECLDSNAEEMRNLVGRFAPIVIVVTVMTSVAITWALVVSWKLTLVALALAPVIMGVVKGFSVVSGKWEATCNKGAEDSSAVLTEIFLNIRVIRALTLEGHFRTKYIQSTSRTFSLGLRRAVFISGPYGLYQSLNFPLTALVFYYGMVLLATQKGMTATAVVQVVNLLLFSVGTATSFLSAMPQVTMAQATAAQMLAYTNMSTRASSEPRGTKTPTTVFPIRLRELSFSYEADKDRSILRGMSFDIAPGTCLALVGRSGCGKSTIVSLLLGLYSPSPRSTLSTVSPLTFGGIPYNDIDIEHLRSMTAYVPQTQFLFPATIAENIAYGIDESSQLRRIESVMAAAESVGLHEFIVSLPEGYNTLVGDGGQTLSGGQAQRLSIARALARKPSLLVLDEPTSALDTQSSEMIRQTIQELAAQSGQRRGGMAIVIVTHSREMMAIADRVVMLEDGAKVEEGTYHGLLQSNGPFAELVSWGR</sequence>
<feature type="domain" description="ABC transmembrane type-1" evidence="11">
    <location>
        <begin position="781"/>
        <end position="1067"/>
    </location>
</feature>
<dbReference type="CDD" id="cd18578">
    <property type="entry name" value="ABC_6TM_Pgp_ABCB1_D2_like"/>
    <property type="match status" value="1"/>
</dbReference>
<dbReference type="PROSITE" id="PS50929">
    <property type="entry name" value="ABC_TM1F"/>
    <property type="match status" value="2"/>
</dbReference>
<dbReference type="Gene3D" id="1.20.1560.10">
    <property type="entry name" value="ABC transporter type 1, transmembrane domain"/>
    <property type="match status" value="2"/>
</dbReference>
<dbReference type="InterPro" id="IPR017871">
    <property type="entry name" value="ABC_transporter-like_CS"/>
</dbReference>
<feature type="non-terminal residue" evidence="12">
    <location>
        <position position="1"/>
    </location>
</feature>
<keyword evidence="6 9" id="KW-1133">Transmembrane helix</keyword>
<dbReference type="Pfam" id="PF00664">
    <property type="entry name" value="ABC_membrane"/>
    <property type="match status" value="2"/>
</dbReference>
<feature type="transmembrane region" description="Helical" evidence="9">
    <location>
        <begin position="258"/>
        <end position="277"/>
    </location>
</feature>
<gene>
    <name evidence="12" type="ORF">EDB81DRAFT_918632</name>
</gene>
<keyword evidence="5" id="KW-0067">ATP-binding</keyword>
<organism evidence="12 13">
    <name type="scientific">Dactylonectria macrodidyma</name>
    <dbReference type="NCBI Taxonomy" id="307937"/>
    <lineage>
        <taxon>Eukaryota</taxon>
        <taxon>Fungi</taxon>
        <taxon>Dikarya</taxon>
        <taxon>Ascomycota</taxon>
        <taxon>Pezizomycotina</taxon>
        <taxon>Sordariomycetes</taxon>
        <taxon>Hypocreomycetidae</taxon>
        <taxon>Hypocreales</taxon>
        <taxon>Nectriaceae</taxon>
        <taxon>Dactylonectria</taxon>
    </lineage>
</organism>
<reference evidence="12" key="1">
    <citation type="journal article" date="2021" name="Nat. Commun.">
        <title>Genetic determinants of endophytism in the Arabidopsis root mycobiome.</title>
        <authorList>
            <person name="Mesny F."/>
            <person name="Miyauchi S."/>
            <person name="Thiergart T."/>
            <person name="Pickel B."/>
            <person name="Atanasova L."/>
            <person name="Karlsson M."/>
            <person name="Huettel B."/>
            <person name="Barry K.W."/>
            <person name="Haridas S."/>
            <person name="Chen C."/>
            <person name="Bauer D."/>
            <person name="Andreopoulos W."/>
            <person name="Pangilinan J."/>
            <person name="LaButti K."/>
            <person name="Riley R."/>
            <person name="Lipzen A."/>
            <person name="Clum A."/>
            <person name="Drula E."/>
            <person name="Henrissat B."/>
            <person name="Kohler A."/>
            <person name="Grigoriev I.V."/>
            <person name="Martin F.M."/>
            <person name="Hacquard S."/>
        </authorList>
    </citation>
    <scope>NUCLEOTIDE SEQUENCE</scope>
    <source>
        <strain evidence="12">MPI-CAGE-AT-0147</strain>
    </source>
</reference>
<dbReference type="PROSITE" id="PS00211">
    <property type="entry name" value="ABC_TRANSPORTER_1"/>
    <property type="match status" value="1"/>
</dbReference>
<dbReference type="InterPro" id="IPR003439">
    <property type="entry name" value="ABC_transporter-like_ATP-bd"/>
</dbReference>
<evidence type="ECO:0000256" key="7">
    <source>
        <dbReference type="ARBA" id="ARBA00023136"/>
    </source>
</evidence>
<feature type="transmembrane region" description="Helical" evidence="9">
    <location>
        <begin position="289"/>
        <end position="307"/>
    </location>
</feature>
<dbReference type="PROSITE" id="PS50893">
    <property type="entry name" value="ABC_TRANSPORTER_2"/>
    <property type="match status" value="2"/>
</dbReference>
<accession>A0A9P9FMW0</accession>
<dbReference type="Proteomes" id="UP000738349">
    <property type="component" value="Unassembled WGS sequence"/>
</dbReference>
<feature type="transmembrane region" description="Helical" evidence="9">
    <location>
        <begin position="924"/>
        <end position="944"/>
    </location>
</feature>
<dbReference type="EMBL" id="JAGMUV010000003">
    <property type="protein sequence ID" value="KAH7166285.1"/>
    <property type="molecule type" value="Genomic_DNA"/>
</dbReference>
<dbReference type="InterPro" id="IPR036640">
    <property type="entry name" value="ABC1_TM_sf"/>
</dbReference>
<dbReference type="InterPro" id="IPR027417">
    <property type="entry name" value="P-loop_NTPase"/>
</dbReference>
<dbReference type="GO" id="GO:0015421">
    <property type="term" value="F:ABC-type oligopeptide transporter activity"/>
    <property type="evidence" value="ECO:0007669"/>
    <property type="project" value="TreeGrafter"/>
</dbReference>
<evidence type="ECO:0000256" key="5">
    <source>
        <dbReference type="ARBA" id="ARBA00022840"/>
    </source>
</evidence>
<feature type="transmembrane region" description="Helical" evidence="9">
    <location>
        <begin position="148"/>
        <end position="169"/>
    </location>
</feature>
<feature type="domain" description="ABC transporter" evidence="10">
    <location>
        <begin position="1101"/>
        <end position="1355"/>
    </location>
</feature>
<feature type="transmembrane region" description="Helical" evidence="9">
    <location>
        <begin position="898"/>
        <end position="918"/>
    </location>
</feature>
<dbReference type="InterPro" id="IPR011527">
    <property type="entry name" value="ABC1_TM_dom"/>
</dbReference>
<evidence type="ECO:0000259" key="10">
    <source>
        <dbReference type="PROSITE" id="PS50893"/>
    </source>
</evidence>
<feature type="transmembrane region" description="Helical" evidence="9">
    <location>
        <begin position="175"/>
        <end position="195"/>
    </location>
</feature>
<feature type="transmembrane region" description="Helical" evidence="9">
    <location>
        <begin position="68"/>
        <end position="96"/>
    </location>
</feature>
<keyword evidence="13" id="KW-1185">Reference proteome</keyword>
<evidence type="ECO:0000256" key="8">
    <source>
        <dbReference type="SAM" id="MobiDB-lite"/>
    </source>
</evidence>
<keyword evidence="7 9" id="KW-0472">Membrane</keyword>
<evidence type="ECO:0000259" key="11">
    <source>
        <dbReference type="PROSITE" id="PS50929"/>
    </source>
</evidence>
<dbReference type="FunFam" id="3.40.50.300:FF:001471">
    <property type="entry name" value="P-loop containing nucleoside triphosphate hydrolase protein"/>
    <property type="match status" value="1"/>
</dbReference>
<dbReference type="InterPro" id="IPR003593">
    <property type="entry name" value="AAA+_ATPase"/>
</dbReference>
<dbReference type="PANTHER" id="PTHR43394">
    <property type="entry name" value="ATP-DEPENDENT PERMEASE MDL1, MITOCHONDRIAL"/>
    <property type="match status" value="1"/>
</dbReference>
<dbReference type="GO" id="GO:0016887">
    <property type="term" value="F:ATP hydrolysis activity"/>
    <property type="evidence" value="ECO:0007669"/>
    <property type="project" value="InterPro"/>
</dbReference>
<dbReference type="GO" id="GO:0090374">
    <property type="term" value="P:oligopeptide export from mitochondrion"/>
    <property type="evidence" value="ECO:0007669"/>
    <property type="project" value="TreeGrafter"/>
</dbReference>
<dbReference type="SUPFAM" id="SSF52540">
    <property type="entry name" value="P-loop containing nucleoside triphosphate hydrolases"/>
    <property type="match status" value="2"/>
</dbReference>
<evidence type="ECO:0000256" key="2">
    <source>
        <dbReference type="ARBA" id="ARBA00022448"/>
    </source>
</evidence>
<keyword evidence="3 9" id="KW-0812">Transmembrane</keyword>
<dbReference type="Pfam" id="PF00005">
    <property type="entry name" value="ABC_tran"/>
    <property type="match status" value="2"/>
</dbReference>
<dbReference type="InterPro" id="IPR039421">
    <property type="entry name" value="Type_1_exporter"/>
</dbReference>
<feature type="transmembrane region" description="Helical" evidence="9">
    <location>
        <begin position="21"/>
        <end position="48"/>
    </location>
</feature>
<feature type="transmembrane region" description="Helical" evidence="9">
    <location>
        <begin position="778"/>
        <end position="809"/>
    </location>
</feature>
<evidence type="ECO:0000313" key="13">
    <source>
        <dbReference type="Proteomes" id="UP000738349"/>
    </source>
</evidence>
<keyword evidence="4" id="KW-0547">Nucleotide-binding</keyword>
<evidence type="ECO:0000256" key="4">
    <source>
        <dbReference type="ARBA" id="ARBA00022741"/>
    </source>
</evidence>
<feature type="transmembrane region" description="Helical" evidence="9">
    <location>
        <begin position="821"/>
        <end position="843"/>
    </location>
</feature>
<dbReference type="SMART" id="SM00382">
    <property type="entry name" value="AAA"/>
    <property type="match status" value="2"/>
</dbReference>
<feature type="region of interest" description="Disordered" evidence="8">
    <location>
        <begin position="699"/>
        <end position="719"/>
    </location>
</feature>
<feature type="domain" description="ABC transporter" evidence="10">
    <location>
        <begin position="352"/>
        <end position="591"/>
    </location>
</feature>
<feature type="transmembrane region" description="Helical" evidence="9">
    <location>
        <begin position="1040"/>
        <end position="1059"/>
    </location>
</feature>
<evidence type="ECO:0000256" key="1">
    <source>
        <dbReference type="ARBA" id="ARBA00004141"/>
    </source>
</evidence>
<proteinExistence type="predicted"/>
<feature type="transmembrane region" description="Helical" evidence="9">
    <location>
        <begin position="1008"/>
        <end position="1028"/>
    </location>
</feature>
<dbReference type="GO" id="GO:0005743">
    <property type="term" value="C:mitochondrial inner membrane"/>
    <property type="evidence" value="ECO:0007669"/>
    <property type="project" value="TreeGrafter"/>
</dbReference>
<dbReference type="SUPFAM" id="SSF90123">
    <property type="entry name" value="ABC transporter transmembrane region"/>
    <property type="match status" value="2"/>
</dbReference>
<evidence type="ECO:0000313" key="12">
    <source>
        <dbReference type="EMBL" id="KAH7166285.1"/>
    </source>
</evidence>
<dbReference type="GO" id="GO:0005524">
    <property type="term" value="F:ATP binding"/>
    <property type="evidence" value="ECO:0007669"/>
    <property type="project" value="UniProtKB-KW"/>
</dbReference>
<dbReference type="OrthoDB" id="6500128at2759"/>